<dbReference type="GO" id="GO:1902201">
    <property type="term" value="P:negative regulation of bacterial-type flagellum-dependent cell motility"/>
    <property type="evidence" value="ECO:0007669"/>
    <property type="project" value="TreeGrafter"/>
</dbReference>
<dbReference type="Pfam" id="PF00990">
    <property type="entry name" value="GGDEF"/>
    <property type="match status" value="1"/>
</dbReference>
<organism evidence="7 8">
    <name type="scientific">Pseudoalteromonas ruthenica</name>
    <dbReference type="NCBI Taxonomy" id="151081"/>
    <lineage>
        <taxon>Bacteria</taxon>
        <taxon>Pseudomonadati</taxon>
        <taxon>Pseudomonadota</taxon>
        <taxon>Gammaproteobacteria</taxon>
        <taxon>Alteromonadales</taxon>
        <taxon>Pseudoalteromonadaceae</taxon>
        <taxon>Pseudoalteromonas</taxon>
    </lineage>
</organism>
<dbReference type="GO" id="GO:0005886">
    <property type="term" value="C:plasma membrane"/>
    <property type="evidence" value="ECO:0007669"/>
    <property type="project" value="TreeGrafter"/>
</dbReference>
<dbReference type="InterPro" id="IPR011006">
    <property type="entry name" value="CheY-like_superfamily"/>
</dbReference>
<dbReference type="PATRIC" id="fig|151081.8.peg.2185"/>
<dbReference type="SMART" id="SM00448">
    <property type="entry name" value="REC"/>
    <property type="match status" value="1"/>
</dbReference>
<keyword evidence="4" id="KW-0597">Phosphoprotein</keyword>
<gene>
    <name evidence="7" type="ORF">TW72_11815</name>
</gene>
<reference evidence="7 8" key="1">
    <citation type="journal article" date="2015" name="BMC Genomics">
        <title>Genome mining reveals unlocked bioactive potential of marine Gram-negative bacteria.</title>
        <authorList>
            <person name="Machado H."/>
            <person name="Sonnenschein E.C."/>
            <person name="Melchiorsen J."/>
            <person name="Gram L."/>
        </authorList>
    </citation>
    <scope>NUCLEOTIDE SEQUENCE [LARGE SCALE GENOMIC DNA]</scope>
    <source>
        <strain evidence="7 8">S3137</strain>
    </source>
</reference>
<dbReference type="PROSITE" id="PS50110">
    <property type="entry name" value="RESPONSE_REGULATORY"/>
    <property type="match status" value="1"/>
</dbReference>
<dbReference type="SUPFAM" id="SSF55073">
    <property type="entry name" value="Nucleotide cyclase"/>
    <property type="match status" value="1"/>
</dbReference>
<comment type="cofactor">
    <cofactor evidence="1">
        <name>Mg(2+)</name>
        <dbReference type="ChEBI" id="CHEBI:18420"/>
    </cofactor>
</comment>
<dbReference type="PROSITE" id="PS50887">
    <property type="entry name" value="GGDEF"/>
    <property type="match status" value="1"/>
</dbReference>
<dbReference type="AlphaFoldDB" id="A0A0F4PM19"/>
<dbReference type="InterPro" id="IPR043128">
    <property type="entry name" value="Rev_trsase/Diguanyl_cyclase"/>
</dbReference>
<feature type="domain" description="GGDEF" evidence="6">
    <location>
        <begin position="163"/>
        <end position="300"/>
    </location>
</feature>
<proteinExistence type="predicted"/>
<dbReference type="InterPro" id="IPR029787">
    <property type="entry name" value="Nucleotide_cyclase"/>
</dbReference>
<protein>
    <recommendedName>
        <fullName evidence="2">diguanylate cyclase</fullName>
        <ecNumber evidence="2">2.7.7.65</ecNumber>
    </recommendedName>
</protein>
<evidence type="ECO:0000256" key="4">
    <source>
        <dbReference type="PROSITE-ProRule" id="PRU00169"/>
    </source>
</evidence>
<dbReference type="FunFam" id="3.30.70.270:FF:000001">
    <property type="entry name" value="Diguanylate cyclase domain protein"/>
    <property type="match status" value="1"/>
</dbReference>
<evidence type="ECO:0000313" key="7">
    <source>
        <dbReference type="EMBL" id="KJY98421.1"/>
    </source>
</evidence>
<dbReference type="InterPro" id="IPR000160">
    <property type="entry name" value="GGDEF_dom"/>
</dbReference>
<dbReference type="NCBIfam" id="TIGR00254">
    <property type="entry name" value="GGDEF"/>
    <property type="match status" value="1"/>
</dbReference>
<dbReference type="OrthoDB" id="9812260at2"/>
<sequence>MRSARILVVDDDELNRVVLEKTLSPKHKVFGVESAEAMFEWLATNSVDLILLDIVMPGMDGYEALRKLKHDERTQPIPVIIISANDSLVDEAKGLELGAMDYITKPFGSAIVRARVKNQLTIKQKNDLLEMLASIDGLTEIPNRRYFDEQLSREWRRSVRAGLPLSVVLIDIDFFKRYNDHYGHQRGDECLKKVASTLVANCQRGSDFVARYGGEEFAAVLPGSEEGTAMALAQKLKRVIEELNVAHIDSPVADHVTISMGVSTYPGFGDAQSESQLIERADKGLYKAKQQGRNTIVFFA</sequence>
<dbReference type="CDD" id="cd01949">
    <property type="entry name" value="GGDEF"/>
    <property type="match status" value="1"/>
</dbReference>
<evidence type="ECO:0000313" key="8">
    <source>
        <dbReference type="Proteomes" id="UP000033664"/>
    </source>
</evidence>
<evidence type="ECO:0000259" key="6">
    <source>
        <dbReference type="PROSITE" id="PS50887"/>
    </source>
</evidence>
<dbReference type="GO" id="GO:0043709">
    <property type="term" value="P:cell adhesion involved in single-species biofilm formation"/>
    <property type="evidence" value="ECO:0007669"/>
    <property type="project" value="TreeGrafter"/>
</dbReference>
<evidence type="ECO:0000256" key="2">
    <source>
        <dbReference type="ARBA" id="ARBA00012528"/>
    </source>
</evidence>
<comment type="catalytic activity">
    <reaction evidence="3">
        <text>2 GTP = 3',3'-c-di-GMP + 2 diphosphate</text>
        <dbReference type="Rhea" id="RHEA:24898"/>
        <dbReference type="ChEBI" id="CHEBI:33019"/>
        <dbReference type="ChEBI" id="CHEBI:37565"/>
        <dbReference type="ChEBI" id="CHEBI:58805"/>
        <dbReference type="EC" id="2.7.7.65"/>
    </reaction>
</comment>
<dbReference type="PANTHER" id="PTHR45138:SF9">
    <property type="entry name" value="DIGUANYLATE CYCLASE DGCM-RELATED"/>
    <property type="match status" value="1"/>
</dbReference>
<dbReference type="RefSeq" id="WP_045979587.1">
    <property type="nucleotide sequence ID" value="NZ_CP023396.1"/>
</dbReference>
<feature type="domain" description="Response regulatory" evidence="5">
    <location>
        <begin position="5"/>
        <end position="120"/>
    </location>
</feature>
<evidence type="ECO:0000256" key="1">
    <source>
        <dbReference type="ARBA" id="ARBA00001946"/>
    </source>
</evidence>
<dbReference type="Pfam" id="PF00072">
    <property type="entry name" value="Response_reg"/>
    <property type="match status" value="1"/>
</dbReference>
<dbReference type="SUPFAM" id="SSF52172">
    <property type="entry name" value="CheY-like"/>
    <property type="match status" value="1"/>
</dbReference>
<dbReference type="EMBL" id="JXXZ01000010">
    <property type="protein sequence ID" value="KJY98421.1"/>
    <property type="molecule type" value="Genomic_DNA"/>
</dbReference>
<dbReference type="PANTHER" id="PTHR45138">
    <property type="entry name" value="REGULATORY COMPONENTS OF SENSORY TRANSDUCTION SYSTEM"/>
    <property type="match status" value="1"/>
</dbReference>
<dbReference type="GO" id="GO:0000160">
    <property type="term" value="P:phosphorelay signal transduction system"/>
    <property type="evidence" value="ECO:0007669"/>
    <property type="project" value="InterPro"/>
</dbReference>
<dbReference type="Gene3D" id="3.40.50.2300">
    <property type="match status" value="1"/>
</dbReference>
<dbReference type="Proteomes" id="UP000033664">
    <property type="component" value="Unassembled WGS sequence"/>
</dbReference>
<dbReference type="EC" id="2.7.7.65" evidence="2"/>
<dbReference type="Gene3D" id="3.30.70.270">
    <property type="match status" value="1"/>
</dbReference>
<dbReference type="GeneID" id="58229178"/>
<comment type="caution">
    <text evidence="7">The sequence shown here is derived from an EMBL/GenBank/DDBJ whole genome shotgun (WGS) entry which is preliminary data.</text>
</comment>
<dbReference type="SMART" id="SM00267">
    <property type="entry name" value="GGDEF"/>
    <property type="match status" value="1"/>
</dbReference>
<feature type="modified residue" description="4-aspartylphosphate" evidence="4">
    <location>
        <position position="53"/>
    </location>
</feature>
<keyword evidence="8" id="KW-1185">Reference proteome</keyword>
<dbReference type="InterPro" id="IPR001789">
    <property type="entry name" value="Sig_transdc_resp-reg_receiver"/>
</dbReference>
<name>A0A0F4PM19_9GAMM</name>
<dbReference type="InterPro" id="IPR050469">
    <property type="entry name" value="Diguanylate_Cyclase"/>
</dbReference>
<accession>A0A0F4PM19</accession>
<evidence type="ECO:0000256" key="3">
    <source>
        <dbReference type="ARBA" id="ARBA00034247"/>
    </source>
</evidence>
<dbReference type="GO" id="GO:0052621">
    <property type="term" value="F:diguanylate cyclase activity"/>
    <property type="evidence" value="ECO:0007669"/>
    <property type="project" value="UniProtKB-EC"/>
</dbReference>
<dbReference type="eggNOG" id="COG3706">
    <property type="taxonomic scope" value="Bacteria"/>
</dbReference>
<evidence type="ECO:0000259" key="5">
    <source>
        <dbReference type="PROSITE" id="PS50110"/>
    </source>
</evidence>